<keyword evidence="1" id="KW-0808">Transferase</keyword>
<evidence type="ECO:0000256" key="1">
    <source>
        <dbReference type="ARBA" id="ARBA00022679"/>
    </source>
</evidence>
<dbReference type="PANTHER" id="PTHR48207">
    <property type="entry name" value="SUCCINATE--HYDROXYMETHYLGLUTARATE COA-TRANSFERASE"/>
    <property type="match status" value="1"/>
</dbReference>
<dbReference type="Gene3D" id="3.30.1540.10">
    <property type="entry name" value="formyl-coa transferase, domain 3"/>
    <property type="match status" value="1"/>
</dbReference>
<reference evidence="2" key="1">
    <citation type="submission" date="2018-05" db="EMBL/GenBank/DDBJ databases">
        <authorList>
            <person name="Lanie J.A."/>
            <person name="Ng W.-L."/>
            <person name="Kazmierczak K.M."/>
            <person name="Andrzejewski T.M."/>
            <person name="Davidsen T.M."/>
            <person name="Wayne K.J."/>
            <person name="Tettelin H."/>
            <person name="Glass J.I."/>
            <person name="Rusch D."/>
            <person name="Podicherti R."/>
            <person name="Tsui H.-C.T."/>
            <person name="Winkler M.E."/>
        </authorList>
    </citation>
    <scope>NUCLEOTIDE SEQUENCE</scope>
</reference>
<dbReference type="Pfam" id="PF02515">
    <property type="entry name" value="CoA_transf_3"/>
    <property type="match status" value="1"/>
</dbReference>
<dbReference type="GO" id="GO:0008410">
    <property type="term" value="F:CoA-transferase activity"/>
    <property type="evidence" value="ECO:0007669"/>
    <property type="project" value="TreeGrafter"/>
</dbReference>
<dbReference type="InterPro" id="IPR023606">
    <property type="entry name" value="CoA-Trfase_III_dom_1_sf"/>
</dbReference>
<gene>
    <name evidence="2" type="ORF">METZ01_LOCUS12449</name>
</gene>
<dbReference type="PANTHER" id="PTHR48207:SF3">
    <property type="entry name" value="SUCCINATE--HYDROXYMETHYLGLUTARATE COA-TRANSFERASE"/>
    <property type="match status" value="1"/>
</dbReference>
<dbReference type="InterPro" id="IPR044855">
    <property type="entry name" value="CoA-Trfase_III_dom3_sf"/>
</dbReference>
<evidence type="ECO:0008006" key="3">
    <source>
        <dbReference type="Google" id="ProtNLM"/>
    </source>
</evidence>
<dbReference type="AlphaFoldDB" id="A0A381NY80"/>
<proteinExistence type="predicted"/>
<dbReference type="InterPro" id="IPR003673">
    <property type="entry name" value="CoA-Trfase_fam_III"/>
</dbReference>
<accession>A0A381NY80</accession>
<dbReference type="EMBL" id="UINC01000688">
    <property type="protein sequence ID" value="SUZ59595.1"/>
    <property type="molecule type" value="Genomic_DNA"/>
</dbReference>
<sequence length="419" mass="46659">MPQNRILEGVRVLTLEQVHALPWGTSFLADLGAQVIRVESLAHLQDRKAGPFPDGKPSQEWWNEGGNLAYFGTRNKQSLGLDVTAPQGKEAFLKLAQNCDIVTDNFRPGTMERFGFDHESLAKLNPKIITLSSTAYGYTGPWRRAGSRARTVDASCGMSYLTGYENGPSHRASNNYMDHSVGNNVAYALLLALYQRNKTGKGMRIDLTMQETGVSAIGPAILETQRGITRSRLGCGHMWKSPHNVFPCRGFDRWIAIAVSSDEEWQRLRQAMDEPLWAADPRFDTAQGRWRHRHHLGDLLADWTQTKDDQDLMNHLQINGVAAGAVLTAEDLVANPHLKDRGYIEEFENVNAPHAGKQKYAGRPFRMPQIPFTIRHVAALGEHNVETLRDVAGLSDEEIATMANEGVIFTQPLPTETPP</sequence>
<organism evidence="2">
    <name type="scientific">marine metagenome</name>
    <dbReference type="NCBI Taxonomy" id="408172"/>
    <lineage>
        <taxon>unclassified sequences</taxon>
        <taxon>metagenomes</taxon>
        <taxon>ecological metagenomes</taxon>
    </lineage>
</organism>
<dbReference type="InterPro" id="IPR050483">
    <property type="entry name" value="CoA-transferase_III_domain"/>
</dbReference>
<dbReference type="Gene3D" id="3.40.50.10540">
    <property type="entry name" value="Crotonobetainyl-coa:carnitine coa-transferase, domain 1"/>
    <property type="match status" value="1"/>
</dbReference>
<protein>
    <recommendedName>
        <fullName evidence="3">CoA transferase</fullName>
    </recommendedName>
</protein>
<dbReference type="SUPFAM" id="SSF89796">
    <property type="entry name" value="CoA-transferase family III (CaiB/BaiF)"/>
    <property type="match status" value="1"/>
</dbReference>
<name>A0A381NY80_9ZZZZ</name>
<evidence type="ECO:0000313" key="2">
    <source>
        <dbReference type="EMBL" id="SUZ59595.1"/>
    </source>
</evidence>